<gene>
    <name evidence="3" type="ORF">POL58_29610</name>
</gene>
<dbReference type="InterPro" id="IPR040239">
    <property type="entry name" value="HcpB-like"/>
</dbReference>
<protein>
    <submittedName>
        <fullName evidence="3">Tetratricopeptide repeat protein</fullName>
    </submittedName>
</protein>
<sequence length="534" mass="56313">MGKAVRPTQPTASEALGTVDVKCRPEATEAQPLVVDLPSSARVDLEVAMKEGVAVVAYDCKSMRLLSGCKLAGRYEFAGVSRKEEVIKLDDQGEIAANLPFNGVKISGGLERGAALDLALVLIGKHSAMVDVVNRSELAGRCDGATHFVRSASVGAFALDVGTRGEARLVADVFGAHAGAASASRRESVNHDGDLAECRSASPDDAKPPAQCRSALRLELLPIAAAGPESAGMSLSSLAPLADPCPEGFVLTGGKCAPKASAQLFLCGPDDQQTCQDQCAKGSPGSCYNLGHLLTEVKDLCKESKGPNCLAFGAVQDGDPKYAQYVEGAKAYEKACEGDVAAACYYVGRHHEDGVLGKSKDDARADQQFDRACMQGHAMSCLHLTQKYEGKDRNDPRAVKYADRACDLGLKPGCFSAIGKYLKGEGTPQRPDAAEAILMRTCDAGEGKRCAELGMLKLEGRLGPKDEAKALAWLSRGCELKYASSCVMQAQAHLGQWGVPVDREKAREAFQKGCAGEGENSRACVELATQLTKP</sequence>
<dbReference type="Pfam" id="PF08238">
    <property type="entry name" value="Sel1"/>
    <property type="match status" value="4"/>
</dbReference>
<keyword evidence="2" id="KW-0677">Repeat</keyword>
<organism evidence="3 4">
    <name type="scientific">Nannocystis radixulma</name>
    <dbReference type="NCBI Taxonomy" id="2995305"/>
    <lineage>
        <taxon>Bacteria</taxon>
        <taxon>Pseudomonadati</taxon>
        <taxon>Myxococcota</taxon>
        <taxon>Polyangia</taxon>
        <taxon>Nannocystales</taxon>
        <taxon>Nannocystaceae</taxon>
        <taxon>Nannocystis</taxon>
    </lineage>
</organism>
<dbReference type="SMART" id="SM00671">
    <property type="entry name" value="SEL1"/>
    <property type="match status" value="5"/>
</dbReference>
<accession>A0ABT5BEK9</accession>
<proteinExistence type="inferred from homology"/>
<comment type="similarity">
    <text evidence="1">Belongs to the hcp beta-lactamase family.</text>
</comment>
<dbReference type="EMBL" id="JAQNDN010000019">
    <property type="protein sequence ID" value="MDC0671939.1"/>
    <property type="molecule type" value="Genomic_DNA"/>
</dbReference>
<comment type="caution">
    <text evidence="3">The sequence shown here is derived from an EMBL/GenBank/DDBJ whole genome shotgun (WGS) entry which is preliminary data.</text>
</comment>
<dbReference type="Gene3D" id="1.25.40.10">
    <property type="entry name" value="Tetratricopeptide repeat domain"/>
    <property type="match status" value="1"/>
</dbReference>
<name>A0ABT5BEK9_9BACT</name>
<evidence type="ECO:0000313" key="4">
    <source>
        <dbReference type="Proteomes" id="UP001217838"/>
    </source>
</evidence>
<dbReference type="PANTHER" id="PTHR13891:SF1">
    <property type="entry name" value="CYTOCHROME C OXIDASE ASSEMBLY FACTOR 7"/>
    <property type="match status" value="1"/>
</dbReference>
<reference evidence="3 4" key="1">
    <citation type="submission" date="2022-11" db="EMBL/GenBank/DDBJ databases">
        <title>Minimal conservation of predation-associated metabolite biosynthetic gene clusters underscores biosynthetic potential of Myxococcota including descriptions for ten novel species: Archangium lansinium sp. nov., Myxococcus landrumus sp. nov., Nannocystis bai.</title>
        <authorList>
            <person name="Ahearne A."/>
            <person name="Stevens C."/>
            <person name="Dowd S."/>
        </authorList>
    </citation>
    <scope>NUCLEOTIDE SEQUENCE [LARGE SCALE GENOMIC DNA]</scope>
    <source>
        <strain evidence="3 4">NCELM</strain>
    </source>
</reference>
<evidence type="ECO:0000256" key="2">
    <source>
        <dbReference type="ARBA" id="ARBA00022737"/>
    </source>
</evidence>
<keyword evidence="4" id="KW-1185">Reference proteome</keyword>
<dbReference type="SUPFAM" id="SSF81901">
    <property type="entry name" value="HCP-like"/>
    <property type="match status" value="1"/>
</dbReference>
<evidence type="ECO:0000256" key="1">
    <source>
        <dbReference type="ARBA" id="ARBA00008486"/>
    </source>
</evidence>
<dbReference type="InterPro" id="IPR011990">
    <property type="entry name" value="TPR-like_helical_dom_sf"/>
</dbReference>
<evidence type="ECO:0000313" key="3">
    <source>
        <dbReference type="EMBL" id="MDC0671939.1"/>
    </source>
</evidence>
<dbReference type="InterPro" id="IPR006597">
    <property type="entry name" value="Sel1-like"/>
</dbReference>
<dbReference type="RefSeq" id="WP_272002882.1">
    <property type="nucleotide sequence ID" value="NZ_JAQNDN010000019.1"/>
</dbReference>
<dbReference type="Proteomes" id="UP001217838">
    <property type="component" value="Unassembled WGS sequence"/>
</dbReference>
<dbReference type="PANTHER" id="PTHR13891">
    <property type="entry name" value="CYTOCHROME C OXIDASE ASSEMBLY FACTOR 7"/>
    <property type="match status" value="1"/>
</dbReference>